<dbReference type="AlphaFoldDB" id="A0A8J3WK60"/>
<dbReference type="Proteomes" id="UP000619788">
    <property type="component" value="Unassembled WGS sequence"/>
</dbReference>
<evidence type="ECO:0000313" key="3">
    <source>
        <dbReference type="Proteomes" id="UP000619788"/>
    </source>
</evidence>
<keyword evidence="3" id="KW-1185">Reference proteome</keyword>
<protein>
    <submittedName>
        <fullName evidence="2">Uncharacterized protein</fullName>
    </submittedName>
</protein>
<dbReference type="EMBL" id="BOOJ01000035">
    <property type="protein sequence ID" value="GIH93739.1"/>
    <property type="molecule type" value="Genomic_DNA"/>
</dbReference>
<accession>A0A8J3WK60</accession>
<comment type="caution">
    <text evidence="2">The sequence shown here is derived from an EMBL/GenBank/DDBJ whole genome shotgun (WGS) entry which is preliminary data.</text>
</comment>
<evidence type="ECO:0000313" key="2">
    <source>
        <dbReference type="EMBL" id="GIH93739.1"/>
    </source>
</evidence>
<gene>
    <name evidence="2" type="ORF">Psi01_43690</name>
</gene>
<name>A0A8J3WK60_9ACTN</name>
<reference evidence="2 3" key="1">
    <citation type="submission" date="2021-01" db="EMBL/GenBank/DDBJ databases">
        <title>Whole genome shotgun sequence of Planobispora siamensis NBRC 107568.</title>
        <authorList>
            <person name="Komaki H."/>
            <person name="Tamura T."/>
        </authorList>
    </citation>
    <scope>NUCLEOTIDE SEQUENCE [LARGE SCALE GENOMIC DNA]</scope>
    <source>
        <strain evidence="2 3">NBRC 107568</strain>
    </source>
</reference>
<evidence type="ECO:0000256" key="1">
    <source>
        <dbReference type="SAM" id="MobiDB-lite"/>
    </source>
</evidence>
<sequence>MSQHGLVDFAAPCSTSTTRPDGTGSPGDAPEAPETRRKGRLFPRPIDRVAGNRRVGDPLSSPSAQGMFGMINEAVEGTKVGDDAGE</sequence>
<feature type="region of interest" description="Disordered" evidence="1">
    <location>
        <begin position="1"/>
        <end position="66"/>
    </location>
</feature>
<proteinExistence type="predicted"/>
<organism evidence="2 3">
    <name type="scientific">Planobispora siamensis</name>
    <dbReference type="NCBI Taxonomy" id="936338"/>
    <lineage>
        <taxon>Bacteria</taxon>
        <taxon>Bacillati</taxon>
        <taxon>Actinomycetota</taxon>
        <taxon>Actinomycetes</taxon>
        <taxon>Streptosporangiales</taxon>
        <taxon>Streptosporangiaceae</taxon>
        <taxon>Planobispora</taxon>
    </lineage>
</organism>